<dbReference type="InterPro" id="IPR003356">
    <property type="entry name" value="DNA_methylase_A-5"/>
</dbReference>
<evidence type="ECO:0000256" key="1">
    <source>
        <dbReference type="ARBA" id="ARBA00006594"/>
    </source>
</evidence>
<reference evidence="3 4" key="1">
    <citation type="submission" date="2020-05" db="EMBL/GenBank/DDBJ databases">
        <title>Whole Genome Sequences of Enterobacteriales Associated with the International Space Station.</title>
        <authorList>
            <person name="Bharadwaj A."/>
            <person name="Daudu R."/>
            <person name="Singh N."/>
            <person name="Wood J."/>
            <person name="Debieu M."/>
            <person name="Mason C."/>
            <person name="Wang C."/>
            <person name="Venkateswaran K."/>
        </authorList>
    </citation>
    <scope>NUCLEOTIDE SEQUENCE [LARGE SCALE GENOMIC DNA]</scope>
    <source>
        <strain evidence="3 4">IF5SW-B1</strain>
    </source>
</reference>
<feature type="domain" description="DNA methylase adenine-specific" evidence="2">
    <location>
        <begin position="96"/>
        <end position="221"/>
    </location>
</feature>
<evidence type="ECO:0000259" key="2">
    <source>
        <dbReference type="Pfam" id="PF02384"/>
    </source>
</evidence>
<sequence length="248" mass="27775">MKDMKILCDMITNIKRPSSATNATSILKSIEIFTDCSLALVIFGLGLKQKDFKIDEDFFNVRSINEWSGGDDFIFEKAMEAAIYYTEIVKENRAFSDILTEVYETIHLTGKAGDGLGQFLTPMDVSNLIAKLASTKKGKSSVNDTSINDDCCGTASMPLSALKEIVKESEIFINRKVSLNDIDPLLVKIAIIQVMAPVAFKEYDLKEVSIFCGNALLQNSHCVFRYKDKKKNYGRQVEAFNKIMDIVF</sequence>
<comment type="caution">
    <text evidence="3">The sequence shown here is derived from an EMBL/GenBank/DDBJ whole genome shotgun (WGS) entry which is preliminary data.</text>
</comment>
<dbReference type="EMBL" id="JABWPM010000041">
    <property type="protein sequence ID" value="NUY99066.1"/>
    <property type="molecule type" value="Genomic_DNA"/>
</dbReference>
<keyword evidence="3" id="KW-0489">Methyltransferase</keyword>
<name>A0A7Y6NII6_9GAMM</name>
<evidence type="ECO:0000313" key="3">
    <source>
        <dbReference type="EMBL" id="NUY99066.1"/>
    </source>
</evidence>
<proteinExistence type="inferred from homology"/>
<evidence type="ECO:0000313" key="4">
    <source>
        <dbReference type="Proteomes" id="UP000566985"/>
    </source>
</evidence>
<gene>
    <name evidence="3" type="ORF">HU668_21750</name>
</gene>
<dbReference type="Gene3D" id="3.40.50.150">
    <property type="entry name" value="Vaccinia Virus protein VP39"/>
    <property type="match status" value="1"/>
</dbReference>
<dbReference type="Proteomes" id="UP000566985">
    <property type="component" value="Unassembled WGS sequence"/>
</dbReference>
<dbReference type="RefSeq" id="WP_069729758.1">
    <property type="nucleotide sequence ID" value="NZ_JABWPE010000041.1"/>
</dbReference>
<comment type="similarity">
    <text evidence="1">Belongs to the N(4)/N(6)-methyltransferase family.</text>
</comment>
<dbReference type="GO" id="GO:0032259">
    <property type="term" value="P:methylation"/>
    <property type="evidence" value="ECO:0007669"/>
    <property type="project" value="UniProtKB-KW"/>
</dbReference>
<dbReference type="GO" id="GO:0008170">
    <property type="term" value="F:N-methyltransferase activity"/>
    <property type="evidence" value="ECO:0007669"/>
    <property type="project" value="InterPro"/>
</dbReference>
<dbReference type="GeneID" id="57347811"/>
<dbReference type="SUPFAM" id="SSF53335">
    <property type="entry name" value="S-adenosyl-L-methionine-dependent methyltransferases"/>
    <property type="match status" value="1"/>
</dbReference>
<dbReference type="AlphaFoldDB" id="A0A7Y6NII6"/>
<protein>
    <submittedName>
        <fullName evidence="3">N-6 DNA methylase</fullName>
    </submittedName>
</protein>
<dbReference type="GO" id="GO:0003677">
    <property type="term" value="F:DNA binding"/>
    <property type="evidence" value="ECO:0007669"/>
    <property type="project" value="InterPro"/>
</dbReference>
<dbReference type="Pfam" id="PF02384">
    <property type="entry name" value="N6_Mtase"/>
    <property type="match status" value="1"/>
</dbReference>
<dbReference type="InterPro" id="IPR029063">
    <property type="entry name" value="SAM-dependent_MTases_sf"/>
</dbReference>
<keyword evidence="3" id="KW-0808">Transferase</keyword>
<accession>A0A7Y6NII6</accession>
<organism evidence="3 4">
    <name type="scientific">Pantoea brenneri</name>
    <dbReference type="NCBI Taxonomy" id="472694"/>
    <lineage>
        <taxon>Bacteria</taxon>
        <taxon>Pseudomonadati</taxon>
        <taxon>Pseudomonadota</taxon>
        <taxon>Gammaproteobacteria</taxon>
        <taxon>Enterobacterales</taxon>
        <taxon>Erwiniaceae</taxon>
        <taxon>Pantoea</taxon>
    </lineage>
</organism>